<reference evidence="2 3" key="1">
    <citation type="submission" date="2018-02" db="EMBL/GenBank/DDBJ databases">
        <title>Complete Genome Sequences of Erwinia amylovora Phages vB_EamP-S2 and vB_EamM-Bue1.</title>
        <authorList>
            <person name="Knecht L.E."/>
        </authorList>
    </citation>
    <scope>NUCLEOTIDE SEQUENCE [LARGE SCALE GENOMIC DNA]</scope>
</reference>
<proteinExistence type="predicted"/>
<protein>
    <recommendedName>
        <fullName evidence="1">DUF7424 domain-containing protein</fullName>
    </recommendedName>
</protein>
<dbReference type="Pfam" id="PF24199">
    <property type="entry name" value="DUF7424"/>
    <property type="match status" value="1"/>
</dbReference>
<feature type="domain" description="DUF7424" evidence="1">
    <location>
        <begin position="2"/>
        <end position="94"/>
    </location>
</feature>
<dbReference type="GeneID" id="55607910"/>
<evidence type="ECO:0000313" key="3">
    <source>
        <dbReference type="Proteomes" id="UP000242372"/>
    </source>
</evidence>
<organism evidence="2 3">
    <name type="scientific">Erwinia phage vB_EamM-Bue1</name>
    <dbReference type="NCBI Taxonomy" id="2099338"/>
    <lineage>
        <taxon>Viruses</taxon>
        <taxon>Duplodnaviria</taxon>
        <taxon>Heunggongvirae</taxon>
        <taxon>Uroviricota</taxon>
        <taxon>Caudoviricetes</taxon>
        <taxon>Pantevenvirales</taxon>
        <taxon>Ackermannviridae</taxon>
        <taxon>Nezavisimistyvirus</taxon>
        <taxon>Nezavisimistyvirus bue1</taxon>
    </lineage>
</organism>
<sequence length="107" mass="11679">MILTLKTDFLNDLSDKLNEKGITLKDNEIFIAFIFKNDTEQAVNIAVENVLVNGIPVGRDMAIFKIRPSGSVMVRLSDLGVNSLFLGGIEAAGVFPAIEPRTDSEPE</sequence>
<accession>A0A2P1JUC4</accession>
<dbReference type="Proteomes" id="UP000242372">
    <property type="component" value="Segment"/>
</dbReference>
<evidence type="ECO:0000313" key="2">
    <source>
        <dbReference type="EMBL" id="AVO22955.1"/>
    </source>
</evidence>
<evidence type="ECO:0000259" key="1">
    <source>
        <dbReference type="Pfam" id="PF24199"/>
    </source>
</evidence>
<keyword evidence="3" id="KW-1185">Reference proteome</keyword>
<dbReference type="KEGG" id="vg:55607910"/>
<dbReference type="EMBL" id="MG973030">
    <property type="protein sequence ID" value="AVO22955.1"/>
    <property type="molecule type" value="Genomic_DNA"/>
</dbReference>
<name>A0A2P1JUC4_9CAUD</name>
<dbReference type="InterPro" id="IPR055847">
    <property type="entry name" value="DUF7424"/>
</dbReference>
<dbReference type="RefSeq" id="YP_009837717.1">
    <property type="nucleotide sequence ID" value="NC_048702.1"/>
</dbReference>